<evidence type="ECO:0000313" key="2">
    <source>
        <dbReference type="Proteomes" id="UP000798662"/>
    </source>
</evidence>
<dbReference type="Proteomes" id="UP000798662">
    <property type="component" value="Chromosome 2"/>
</dbReference>
<gene>
    <name evidence="1" type="ORF">I4F81_005929</name>
</gene>
<comment type="caution">
    <text evidence="1">The sequence shown here is derived from an EMBL/GenBank/DDBJ whole genome shotgun (WGS) entry which is preliminary data.</text>
</comment>
<name>A0ACC3BZN5_PYRYE</name>
<dbReference type="EMBL" id="CM020619">
    <property type="protein sequence ID" value="KAK1863372.1"/>
    <property type="molecule type" value="Genomic_DNA"/>
</dbReference>
<proteinExistence type="predicted"/>
<sequence>MAHLGEPPASVLTVGVPSPHPNTPPTDIDGGAAAGNVDRSAVAVATADAAAAAADAVAEAVATAAEITAAVGVAGDGGGGGDGGAGNGGGGGGAGAEGAAEAGGGGHFDAAVDAAVAATAGAPGQGMVTTAGGADAVDGGEATTAAALAATEAVAADGAAAYGAPPPAADVPPAGGGGNAASAAVVAAAAEAAAAAASAAAVDAAAAEQLAIDAYAAGEGDAAAVAMANGDAAAGAAAVAASAAAAAAAAARAAAPATSPAGRSLRPGAAGRTPTEPRLDPAGTPGAPTPAGDWVPPRVIASHFTAVARDTARNRMAAVCIHCDATVRGSTSATSNWIQHLKRRHPSAHAAFVAGTPRSKRARLSGGPAEVAAWEGATVLRLGADVGAAATAAASLAVDRGHRPTVTAAAAVAAALPSIRLAVAVGRPPPPPPPAAAPATEADVTAGDVASLPTACPWLPLAAGGIVVGAASVAAAAAAAAAVGLPGLDEAAATVAAAAVAWARAHPALPSSSGGGGGGGGGADGGASTGGGAVLAWLPAPPAAPAAALGAASATAAAAALEGGGEGLLVVGGPGAAGGGGVSTVLAATAAVAATGGTITRLAWGGGAAGCLLGVAPAGAAAASTSRLRAAGLAVTDVAADEALRGVLGGAASVATVSRGESTSAPALSAVSPASPAPRLWRVWLAAGGIGAAVGAAAAAPGGLMGVPLHDGSTRKRTAGAGVGGWHCPTAAAAAVAAEATPQVSNTSGCARRLFTHPDDFAPCAAGATCFFFLHEEPFTRGNPLPPGAARHDIRIPFPCEDHGLYGQDGLAWALYDELVPNPTDLCAYGGDKSECSFNDLIQLVADSRDQPDHPGFGKGLALHGAWVLSEERAYLASASDAFIENQMVLVRNKDDGGFQTPSMSRFSAVIRPFAGETWALLVCVVATYVVILLVLSTVGPAPVHRRLPPRLWLLRLVSNFAHLITGTDISQDRLGLAVGLVIIRGVLALVFIVFLAFYEAALILGKIPSGLAVPVSGLTDLALCRWTVFGGGARETLLMNMVNRGRSRGRWATRETRTWSTCASVAECLQQVATAAPVNNTRCARAPTRRVEVLLSWKSTIIAELRRDRSLCAKLEVADAEEDFFTFGMGWYFADVSVTAPNVTRHLATWTRRRQDINAAFRRGRMTHAISRVVEREVGLELPCEPPDPQVRAGVIYVPVLVLIVLGVAAAVVVHKLAAPDPG</sequence>
<protein>
    <submittedName>
        <fullName evidence="1">Uncharacterized protein</fullName>
    </submittedName>
</protein>
<organism evidence="1 2">
    <name type="scientific">Pyropia yezoensis</name>
    <name type="common">Susabi-nori</name>
    <name type="synonym">Porphyra yezoensis</name>
    <dbReference type="NCBI Taxonomy" id="2788"/>
    <lineage>
        <taxon>Eukaryota</taxon>
        <taxon>Rhodophyta</taxon>
        <taxon>Bangiophyceae</taxon>
        <taxon>Bangiales</taxon>
        <taxon>Bangiaceae</taxon>
        <taxon>Pyropia</taxon>
    </lineage>
</organism>
<reference evidence="1" key="1">
    <citation type="submission" date="2019-11" db="EMBL/GenBank/DDBJ databases">
        <title>Nori genome reveals adaptations in red seaweeds to the harsh intertidal environment.</title>
        <authorList>
            <person name="Wang D."/>
            <person name="Mao Y."/>
        </authorList>
    </citation>
    <scope>NUCLEOTIDE SEQUENCE</scope>
    <source>
        <tissue evidence="1">Gametophyte</tissue>
    </source>
</reference>
<evidence type="ECO:0000313" key="1">
    <source>
        <dbReference type="EMBL" id="KAK1863372.1"/>
    </source>
</evidence>
<keyword evidence="2" id="KW-1185">Reference proteome</keyword>
<accession>A0ACC3BZN5</accession>